<dbReference type="Proteomes" id="UP000000810">
    <property type="component" value="Chromosome"/>
</dbReference>
<keyword evidence="3" id="KW-1185">Reference proteome</keyword>
<evidence type="ECO:0000313" key="2">
    <source>
        <dbReference type="EMBL" id="CCE70319.1"/>
    </source>
</evidence>
<dbReference type="KEGG" id="pab:PAB1755"/>
<reference evidence="2 4" key="5">
    <citation type="journal article" date="2012" name="Curr. Microbiol.">
        <title>Re-annotation of two hyperthermophilic archaea Pyrococcus abyssi GE5 and Pyrococcus furiosus DSM 3638.</title>
        <authorList>
            <person name="Gao J."/>
            <person name="Wang J."/>
        </authorList>
    </citation>
    <scope>GENOME REANNOTATION</scope>
    <source>
        <strain evidence="2">GE5</strain>
        <strain evidence="4">GE5 / Orsay</strain>
    </source>
</reference>
<dbReference type="EMBL" id="AJ248285">
    <property type="protein sequence ID" value="CAB49825.1"/>
    <property type="molecule type" value="Genomic_DNA"/>
</dbReference>
<dbReference type="AlphaFoldDB" id="Q9V080"/>
<evidence type="ECO:0000313" key="1">
    <source>
        <dbReference type="EMBL" id="CAB49825.1"/>
    </source>
</evidence>
<evidence type="ECO:0008006" key="5">
    <source>
        <dbReference type="Google" id="ProtNLM"/>
    </source>
</evidence>
<organism evidence="1 3">
    <name type="scientific">Pyrococcus abyssi (strain GE5 / Orsay)</name>
    <dbReference type="NCBI Taxonomy" id="272844"/>
    <lineage>
        <taxon>Archaea</taxon>
        <taxon>Methanobacteriati</taxon>
        <taxon>Methanobacteriota</taxon>
        <taxon>Thermococci</taxon>
        <taxon>Thermococcales</taxon>
        <taxon>Thermococcaceae</taxon>
        <taxon>Pyrococcus</taxon>
    </lineage>
</organism>
<dbReference type="eggNOG" id="arCOG02120">
    <property type="taxonomic scope" value="Archaea"/>
</dbReference>
<reference evidence="1 3" key="4">
    <citation type="journal article" date="2003" name="Mol. Microbiol.">
        <title>An integrated analysis of the genome of the hyperthermophilic archaeon Pyrococcus abyssi.</title>
        <authorList>
            <person name="Cohen G."/>
            <person name="Barbe V."/>
            <person name="Flament D."/>
            <person name="Galperin M."/>
            <person name="Heilig R."/>
            <person name="Ripp R."/>
            <person name="Lecompte O."/>
            <person name="Prieur D."/>
            <person name="Poch O."/>
            <person name="Quellerou J."/>
            <person name="Thierry J.C."/>
            <person name="Van der Oost J."/>
            <person name="Weissenbach J."/>
            <person name="Zivanovic Y."/>
            <person name="Forterre P."/>
        </authorList>
    </citation>
    <scope>NUCLEOTIDE SEQUENCE [LARGE SCALE GENOMIC DNA]</scope>
    <source>
        <strain evidence="3">GE5 / Orsay</strain>
        <strain evidence="1">Orsay</strain>
    </source>
</reference>
<dbReference type="EMBL" id="HE613800">
    <property type="protein sequence ID" value="CCE70319.1"/>
    <property type="molecule type" value="Genomic_DNA"/>
</dbReference>
<protein>
    <recommendedName>
        <fullName evidence="5">PIN domain-containing protein</fullName>
    </recommendedName>
</protein>
<evidence type="ECO:0000313" key="3">
    <source>
        <dbReference type="Proteomes" id="UP000000810"/>
    </source>
</evidence>
<dbReference type="PATRIC" id="fig|272844.11.peg.965"/>
<dbReference type="Proteomes" id="UP000009139">
    <property type="component" value="Chromosome"/>
</dbReference>
<name>Q9V080_PYRAB</name>
<proteinExistence type="predicted"/>
<reference evidence="1" key="3">
    <citation type="journal article" date="2001" name="Genome Res.">
        <title>Genome evolution at the genus level: comparison of three complete genomes of hyperthermophilic archaea.</title>
        <authorList>
            <person name="Lecompte O."/>
            <person name="Ripp R."/>
            <person name="Puzos-Barbe V."/>
            <person name="Duprat S."/>
            <person name="Heilig R."/>
            <person name="Dietrich J."/>
            <person name="Thierry J.C."/>
            <person name="Poch O."/>
        </authorList>
    </citation>
    <scope>NUCLEOTIDE SEQUENCE</scope>
    <source>
        <strain evidence="1">Orsay</strain>
    </source>
</reference>
<sequence length="114" mass="12911">MIKSKSTLARRFPDELARFRSYVMLTLYLQRARIIEPKVYVNASDDPEDSEVLSVACEAGVDFVITLDNKDIISLGDPKTKEIIIEDEEGNEVCRFKILTPGEFLAELKNMGLL</sequence>
<dbReference type="HOGENOM" id="CLU_170078_0_0_2"/>
<reference evidence="1" key="1">
    <citation type="submission" date="1999-07" db="EMBL/GenBank/DDBJ databases">
        <authorList>
            <person name="Genoscope"/>
        </authorList>
    </citation>
    <scope>NUCLEOTIDE SEQUENCE</scope>
    <source>
        <strain evidence="1">Orsay</strain>
    </source>
</reference>
<dbReference type="PIR" id="H75138">
    <property type="entry name" value="H75138"/>
</dbReference>
<gene>
    <name evidence="1" type="ordered locus">PAB1755</name>
</gene>
<evidence type="ECO:0000313" key="4">
    <source>
        <dbReference type="Proteomes" id="UP000009139"/>
    </source>
</evidence>
<reference evidence="1" key="2">
    <citation type="journal article" date="2000" name="J. Mol. Biol.">
        <title>Archaeal homologs of eukaryotic methylation guide small nucleolar RNAs: lessons from the Pyrococcus genomes.</title>
        <authorList>
            <person name="Gaspin C."/>
            <person name="Cavaille J."/>
            <person name="Erauso G."/>
        </authorList>
    </citation>
    <scope>NUCLEOTIDE SEQUENCE</scope>
    <source>
        <strain evidence="1">Orsay</strain>
    </source>
</reference>
<accession>Q9V080</accession>